<dbReference type="InterPro" id="IPR049874">
    <property type="entry name" value="ROK_cs"/>
</dbReference>
<dbReference type="InterPro" id="IPR043129">
    <property type="entry name" value="ATPase_NBD"/>
</dbReference>
<accession>Q6LI53</accession>
<proteinExistence type="predicted"/>
<dbReference type="KEGG" id="ppr:PBPRB1155"/>
<dbReference type="Gene3D" id="3.30.420.40">
    <property type="match status" value="2"/>
</dbReference>
<dbReference type="InterPro" id="IPR000600">
    <property type="entry name" value="ROK"/>
</dbReference>
<dbReference type="Proteomes" id="UP000000593">
    <property type="component" value="Chromosome 2"/>
</dbReference>
<dbReference type="STRING" id="298386.PBPRB1155"/>
<dbReference type="PROSITE" id="PS01125">
    <property type="entry name" value="ROK"/>
    <property type="match status" value="1"/>
</dbReference>
<evidence type="ECO:0000256" key="1">
    <source>
        <dbReference type="ARBA" id="ARBA00023277"/>
    </source>
</evidence>
<dbReference type="PANTHER" id="PTHR18964:SF174">
    <property type="entry name" value="D-ALLOSE KINASE-RELATED"/>
    <property type="match status" value="1"/>
</dbReference>
<keyword evidence="3" id="KW-1185">Reference proteome</keyword>
<dbReference type="Pfam" id="PF00480">
    <property type="entry name" value="ROK"/>
    <property type="match status" value="1"/>
</dbReference>
<dbReference type="HOGENOM" id="CLU_036604_0_3_6"/>
<evidence type="ECO:0000313" key="2">
    <source>
        <dbReference type="EMBL" id="CAG23027.1"/>
    </source>
</evidence>
<name>Q6LI53_PHOPR</name>
<dbReference type="AlphaFoldDB" id="Q6LI53"/>
<reference evidence="3" key="1">
    <citation type="journal article" date="2005" name="Science">
        <title>Life at depth: Photobacterium profundum genome sequence and expression analysis.</title>
        <authorList>
            <person name="Vezzi A."/>
            <person name="Campanaro S."/>
            <person name="D'Angelo M."/>
            <person name="Simonato F."/>
            <person name="Vitulo N."/>
            <person name="Lauro F.M."/>
            <person name="Cestaro A."/>
            <person name="Malacrida G."/>
            <person name="Simionati B."/>
            <person name="Cannata N."/>
            <person name="Romualdi C."/>
            <person name="Bartlett D.H."/>
            <person name="Valle G."/>
        </authorList>
    </citation>
    <scope>NUCLEOTIDE SEQUENCE [LARGE SCALE GENOMIC DNA]</scope>
    <source>
        <strain evidence="3">ATCC BAA-1253 / SS9</strain>
    </source>
</reference>
<dbReference type="EMBL" id="CR378678">
    <property type="protein sequence ID" value="CAG23027.1"/>
    <property type="molecule type" value="Genomic_DNA"/>
</dbReference>
<protein>
    <submittedName>
        <fullName evidence="2">Hypothetical ROK family protein</fullName>
    </submittedName>
</protein>
<organism evidence="2 3">
    <name type="scientific">Photobacterium profundum (strain SS9)</name>
    <dbReference type="NCBI Taxonomy" id="298386"/>
    <lineage>
        <taxon>Bacteria</taxon>
        <taxon>Pseudomonadati</taxon>
        <taxon>Pseudomonadota</taxon>
        <taxon>Gammaproteobacteria</taxon>
        <taxon>Vibrionales</taxon>
        <taxon>Vibrionaceae</taxon>
        <taxon>Photobacterium</taxon>
    </lineage>
</organism>
<gene>
    <name evidence="2" type="primary">T2471</name>
    <name evidence="2" type="ordered locus">PBPRB1155</name>
</gene>
<dbReference type="eggNOG" id="COG1940">
    <property type="taxonomic scope" value="Bacteria"/>
</dbReference>
<evidence type="ECO:0000313" key="3">
    <source>
        <dbReference type="Proteomes" id="UP000000593"/>
    </source>
</evidence>
<dbReference type="GO" id="GO:0004396">
    <property type="term" value="F:hexokinase activity"/>
    <property type="evidence" value="ECO:0007669"/>
    <property type="project" value="TreeGrafter"/>
</dbReference>
<dbReference type="SUPFAM" id="SSF53067">
    <property type="entry name" value="Actin-like ATPase domain"/>
    <property type="match status" value="1"/>
</dbReference>
<keyword evidence="1" id="KW-0119">Carbohydrate metabolism</keyword>
<sequence>MVYNDKISGVAMSQYYWGVDLGGTKIECAVMSRTDDQCVLRKRVATEGSKGYAHILQRIKSLIDMCADSIGEYPEAIGFGTPGALDPQTGVMKNCNSTALNGQPFDQDLSEMLGTKVVLANDANCFALAEARLGVVKRLKPDAEVVFGIIMGTGVGSGVVVNGKLINGRHGIAGEWGHNVLEPNGALCYCGKEGCLETVISGKGLEAHYKSIAKQEHSLPEIVKLAESGESFAQHTLTRLIDKFGLAVAQIINVIDPDVIVVGGGVGNIDALYEHAPQAIKRHLFNPILDILIVKPDLGDSAGVFGAAMLVK</sequence>
<dbReference type="PANTHER" id="PTHR18964">
    <property type="entry name" value="ROK (REPRESSOR, ORF, KINASE) FAMILY"/>
    <property type="match status" value="1"/>
</dbReference>